<evidence type="ECO:0008006" key="3">
    <source>
        <dbReference type="Google" id="ProtNLM"/>
    </source>
</evidence>
<evidence type="ECO:0000313" key="2">
    <source>
        <dbReference type="Proteomes" id="UP001183388"/>
    </source>
</evidence>
<dbReference type="RefSeq" id="WP_311633523.1">
    <property type="nucleotide sequence ID" value="NZ_JAVREN010000079.1"/>
</dbReference>
<organism evidence="1 2">
    <name type="scientific">Streptomyces boetiae</name>
    <dbReference type="NCBI Taxonomy" id="3075541"/>
    <lineage>
        <taxon>Bacteria</taxon>
        <taxon>Bacillati</taxon>
        <taxon>Actinomycetota</taxon>
        <taxon>Actinomycetes</taxon>
        <taxon>Kitasatosporales</taxon>
        <taxon>Streptomycetaceae</taxon>
        <taxon>Streptomyces</taxon>
    </lineage>
</organism>
<name>A0ABU2LH39_9ACTN</name>
<protein>
    <recommendedName>
        <fullName evidence="3">MoeA C-terminal domain-containing protein</fullName>
    </recommendedName>
</protein>
<accession>A0ABU2LH39</accession>
<dbReference type="Proteomes" id="UP001183388">
    <property type="component" value="Unassembled WGS sequence"/>
</dbReference>
<evidence type="ECO:0000313" key="1">
    <source>
        <dbReference type="EMBL" id="MDT0310558.1"/>
    </source>
</evidence>
<dbReference type="EMBL" id="JAVREN010000079">
    <property type="protein sequence ID" value="MDT0310558.1"/>
    <property type="molecule type" value="Genomic_DNA"/>
</dbReference>
<proteinExistence type="predicted"/>
<sequence length="127" mass="13171">MVAGRWEAPGGVLEGWDFLAARAPGADDARGLVPAGALVRLVRCVEGRVRVRVRHRVGARPDYARRGARWRPAGEGGALAEEGSGLWLAADGARPVVEDGTAVAAAELEAGRELAVVLPTTGRGAGR</sequence>
<gene>
    <name evidence="1" type="ORF">RM780_26950</name>
</gene>
<reference evidence="2" key="1">
    <citation type="submission" date="2023-07" db="EMBL/GenBank/DDBJ databases">
        <title>30 novel species of actinomycetes from the DSMZ collection.</title>
        <authorList>
            <person name="Nouioui I."/>
        </authorList>
    </citation>
    <scope>NUCLEOTIDE SEQUENCE [LARGE SCALE GENOMIC DNA]</scope>
    <source>
        <strain evidence="2">DSM 44917</strain>
    </source>
</reference>
<keyword evidence="2" id="KW-1185">Reference proteome</keyword>
<comment type="caution">
    <text evidence="1">The sequence shown here is derived from an EMBL/GenBank/DDBJ whole genome shotgun (WGS) entry which is preliminary data.</text>
</comment>